<keyword evidence="3" id="KW-1185">Reference proteome</keyword>
<evidence type="ECO:0000313" key="2">
    <source>
        <dbReference type="EMBL" id="EIM57277.1"/>
    </source>
</evidence>
<reference evidence="2 3" key="1">
    <citation type="submission" date="2010-08" db="EMBL/GenBank/DDBJ databases">
        <authorList>
            <consortium name="US DOE Joint Genome Institute (JGI-PGF)"/>
            <person name="Lucas S."/>
            <person name="Copeland A."/>
            <person name="Lapidus A."/>
            <person name="Cheng J.-F."/>
            <person name="Bruce D."/>
            <person name="Goodwin L."/>
            <person name="Pitluck S."/>
            <person name="Land M.L."/>
            <person name="Hauser L."/>
            <person name="Chang Y.-J."/>
            <person name="Anderson I.J."/>
            <person name="Johnson E."/>
            <person name="Mulhopadhyay B."/>
            <person name="Kyrpides N."/>
            <person name="Woyke T.J."/>
        </authorList>
    </citation>
    <scope>NUCLEOTIDE SEQUENCE [LARGE SCALE GENOMIC DNA]</scope>
    <source>
        <strain evidence="2 3">6</strain>
    </source>
</reference>
<dbReference type="InterPro" id="IPR032531">
    <property type="entry name" value="DUF4956"/>
</dbReference>
<evidence type="ECO:0008006" key="4">
    <source>
        <dbReference type="Google" id="ProtNLM"/>
    </source>
</evidence>
<dbReference type="OrthoDB" id="9803265at2"/>
<sequence>MFSTILDTSNGTLSISSAAICFGTALILGLIISLVYMKSSDHYTKSFVVTLALLPALVEAVILMTSGSLGSAVAVLGTFSLVRFRSAPGTSKEILSIFFAMAVGLACGMGQILFAVMITTVIALLFVLLMKSGFAGNDREFRSLKITIPEDLDYTGIFDDIFREYTRKSSLERVKTVNLGSMYELNYRICLKDQKKEKEMIDNIRTRNGNLSIVCGKIAENIQEL</sequence>
<protein>
    <recommendedName>
        <fullName evidence="4">DUF4956 domain-containing protein</fullName>
    </recommendedName>
</protein>
<dbReference type="eggNOG" id="COG1285">
    <property type="taxonomic scope" value="Bacteria"/>
</dbReference>
<evidence type="ECO:0000313" key="3">
    <source>
        <dbReference type="Proteomes" id="UP000005753"/>
    </source>
</evidence>
<reference evidence="2 3" key="2">
    <citation type="submission" date="2012-02" db="EMBL/GenBank/DDBJ databases">
        <title>Improved High-Quality Draft sequence of Eubacterium cellulosolvens 6.</title>
        <authorList>
            <consortium name="US DOE Joint Genome Institute"/>
            <person name="Lucas S."/>
            <person name="Han J."/>
            <person name="Lapidus A."/>
            <person name="Cheng J.-F."/>
            <person name="Goodwin L."/>
            <person name="Pitluck S."/>
            <person name="Peters L."/>
            <person name="Mikhailova N."/>
            <person name="Gu W."/>
            <person name="Detter J.C."/>
            <person name="Han C."/>
            <person name="Tapia R."/>
            <person name="Land M."/>
            <person name="Hauser L."/>
            <person name="Kyrpides N."/>
            <person name="Ivanova N."/>
            <person name="Pagani I."/>
            <person name="Johnson E."/>
            <person name="Mukhopadhyay B."/>
            <person name="Anderson I."/>
            <person name="Woyke T."/>
        </authorList>
    </citation>
    <scope>NUCLEOTIDE SEQUENCE [LARGE SCALE GENOMIC DNA]</scope>
    <source>
        <strain evidence="2 3">6</strain>
    </source>
</reference>
<evidence type="ECO:0000256" key="1">
    <source>
        <dbReference type="SAM" id="Phobius"/>
    </source>
</evidence>
<dbReference type="EMBL" id="CM001487">
    <property type="protein sequence ID" value="EIM57277.1"/>
    <property type="molecule type" value="Genomic_DNA"/>
</dbReference>
<gene>
    <name evidence="2" type="ORF">EubceDRAFT1_1481</name>
</gene>
<organism evidence="2 3">
    <name type="scientific">Eubacterium cellulosolvens (strain ATCC 43171 / JCM 9499 / 6)</name>
    <name type="common">Cillobacterium cellulosolvens</name>
    <dbReference type="NCBI Taxonomy" id="633697"/>
    <lineage>
        <taxon>Bacteria</taxon>
        <taxon>Bacillati</taxon>
        <taxon>Bacillota</taxon>
        <taxon>Clostridia</taxon>
        <taxon>Eubacteriales</taxon>
        <taxon>Eubacteriaceae</taxon>
        <taxon>Eubacterium</taxon>
    </lineage>
</organism>
<feature type="transmembrane region" description="Helical" evidence="1">
    <location>
        <begin position="48"/>
        <end position="76"/>
    </location>
</feature>
<keyword evidence="1" id="KW-1133">Transmembrane helix</keyword>
<feature type="transmembrane region" description="Helical" evidence="1">
    <location>
        <begin position="12"/>
        <end position="36"/>
    </location>
</feature>
<feature type="transmembrane region" description="Helical" evidence="1">
    <location>
        <begin position="96"/>
        <end position="129"/>
    </location>
</feature>
<keyword evidence="1" id="KW-0812">Transmembrane</keyword>
<name>I5AU04_EUBC6</name>
<accession>I5AU04</accession>
<dbReference type="HOGENOM" id="CLU_100966_1_0_9"/>
<dbReference type="AlphaFoldDB" id="I5AU04"/>
<dbReference type="Proteomes" id="UP000005753">
    <property type="component" value="Chromosome"/>
</dbReference>
<keyword evidence="1" id="KW-0472">Membrane</keyword>
<dbReference type="Pfam" id="PF16316">
    <property type="entry name" value="DUF4956"/>
    <property type="match status" value="1"/>
</dbReference>
<proteinExistence type="predicted"/>
<dbReference type="STRING" id="633697.EubceDRAFT1_1481"/>